<name>A0A9Y2MVL3_9PSEU</name>
<feature type="compositionally biased region" description="Basic and acidic residues" evidence="1">
    <location>
        <begin position="31"/>
        <end position="40"/>
    </location>
</feature>
<dbReference type="AlphaFoldDB" id="A0A9Y2MVL3"/>
<keyword evidence="2" id="KW-0812">Transmembrane</keyword>
<reference evidence="3 4" key="1">
    <citation type="submission" date="2023-06" db="EMBL/GenBank/DDBJ databases">
        <authorList>
            <person name="Oyuntsetseg B."/>
            <person name="Kim S.B."/>
        </authorList>
    </citation>
    <scope>NUCLEOTIDE SEQUENCE [LARGE SCALE GENOMIC DNA]</scope>
    <source>
        <strain evidence="3 4">2-15</strain>
    </source>
</reference>
<sequence>MAEKDDNTAEPAGLTSENLAKSEPAPNEAEQVEHVEEQAKELPAGFPKAPPAASYPGYMQNAAEPPKEQAPGPVRAAFILTIVASLVLLIGQVVTIFFKQQLVDQAVKATPPGRKLDLAQLESNATTLVWALFVGALCFGIIMVLFAYKAREGTRSARTVVTMLALLGLVFQLGLVRSVFSVVSSLLLVILVVLLYLPSTKDFFPKVGKKL</sequence>
<feature type="region of interest" description="Disordered" evidence="1">
    <location>
        <begin position="1"/>
        <end position="49"/>
    </location>
</feature>
<accession>A0A9Y2MVL3</accession>
<dbReference type="EMBL" id="CP127294">
    <property type="protein sequence ID" value="WIX80156.1"/>
    <property type="molecule type" value="Genomic_DNA"/>
</dbReference>
<feature type="transmembrane region" description="Helical" evidence="2">
    <location>
        <begin position="128"/>
        <end position="148"/>
    </location>
</feature>
<evidence type="ECO:0000256" key="1">
    <source>
        <dbReference type="SAM" id="MobiDB-lite"/>
    </source>
</evidence>
<gene>
    <name evidence="3" type="ORF">QRX50_05025</name>
</gene>
<protein>
    <submittedName>
        <fullName evidence="3">Uncharacterized protein</fullName>
    </submittedName>
</protein>
<evidence type="ECO:0000313" key="3">
    <source>
        <dbReference type="EMBL" id="WIX80156.1"/>
    </source>
</evidence>
<organism evidence="3 4">
    <name type="scientific">Amycolatopsis carbonis</name>
    <dbReference type="NCBI Taxonomy" id="715471"/>
    <lineage>
        <taxon>Bacteria</taxon>
        <taxon>Bacillati</taxon>
        <taxon>Actinomycetota</taxon>
        <taxon>Actinomycetes</taxon>
        <taxon>Pseudonocardiales</taxon>
        <taxon>Pseudonocardiaceae</taxon>
        <taxon>Amycolatopsis</taxon>
    </lineage>
</organism>
<feature type="transmembrane region" description="Helical" evidence="2">
    <location>
        <begin position="179"/>
        <end position="197"/>
    </location>
</feature>
<evidence type="ECO:0000256" key="2">
    <source>
        <dbReference type="SAM" id="Phobius"/>
    </source>
</evidence>
<dbReference type="Proteomes" id="UP001236014">
    <property type="component" value="Chromosome"/>
</dbReference>
<keyword evidence="2" id="KW-1133">Transmembrane helix</keyword>
<proteinExistence type="predicted"/>
<keyword evidence="2" id="KW-0472">Membrane</keyword>
<dbReference type="KEGG" id="acab:QRX50_05025"/>
<feature type="transmembrane region" description="Helical" evidence="2">
    <location>
        <begin position="76"/>
        <end position="98"/>
    </location>
</feature>
<keyword evidence="4" id="KW-1185">Reference proteome</keyword>
<evidence type="ECO:0000313" key="4">
    <source>
        <dbReference type="Proteomes" id="UP001236014"/>
    </source>
</evidence>
<dbReference type="RefSeq" id="WP_285970795.1">
    <property type="nucleotide sequence ID" value="NZ_CP127294.1"/>
</dbReference>